<dbReference type="InterPro" id="IPR051533">
    <property type="entry name" value="WaaL-like"/>
</dbReference>
<reference evidence="7 8" key="1">
    <citation type="submission" date="2019-03" db="EMBL/GenBank/DDBJ databases">
        <title>Seongchinamella monodicae gen. nov., sp. nov., a novel member of the Gammaproteobacteria isolated from a tidal mudflat of beach.</title>
        <authorList>
            <person name="Yang H.G."/>
            <person name="Kang J.W."/>
            <person name="Lee S.D."/>
        </authorList>
    </citation>
    <scope>NUCLEOTIDE SEQUENCE [LARGE SCALE GENOMIC DNA]</scope>
    <source>
        <strain evidence="7 8">GH4-78</strain>
    </source>
</reference>
<evidence type="ECO:0000256" key="1">
    <source>
        <dbReference type="ARBA" id="ARBA00004141"/>
    </source>
</evidence>
<feature type="transmembrane region" description="Helical" evidence="5">
    <location>
        <begin position="242"/>
        <end position="259"/>
    </location>
</feature>
<dbReference type="PANTHER" id="PTHR37422:SF13">
    <property type="entry name" value="LIPOPOLYSACCHARIDE BIOSYNTHESIS PROTEIN PA4999-RELATED"/>
    <property type="match status" value="1"/>
</dbReference>
<feature type="transmembrane region" description="Helical" evidence="5">
    <location>
        <begin position="68"/>
        <end position="88"/>
    </location>
</feature>
<dbReference type="GO" id="GO:0016020">
    <property type="term" value="C:membrane"/>
    <property type="evidence" value="ECO:0007669"/>
    <property type="project" value="UniProtKB-SubCell"/>
</dbReference>
<dbReference type="AlphaFoldDB" id="A0A4R5LQU0"/>
<feature type="transmembrane region" description="Helical" evidence="5">
    <location>
        <begin position="34"/>
        <end position="56"/>
    </location>
</feature>
<gene>
    <name evidence="7" type="ORF">E2F43_15195</name>
</gene>
<feature type="domain" description="O-antigen ligase-related" evidence="6">
    <location>
        <begin position="247"/>
        <end position="389"/>
    </location>
</feature>
<evidence type="ECO:0000256" key="3">
    <source>
        <dbReference type="ARBA" id="ARBA00022989"/>
    </source>
</evidence>
<dbReference type="PANTHER" id="PTHR37422">
    <property type="entry name" value="TEICHURONIC ACID BIOSYNTHESIS PROTEIN TUAE"/>
    <property type="match status" value="1"/>
</dbReference>
<evidence type="ECO:0000256" key="2">
    <source>
        <dbReference type="ARBA" id="ARBA00022692"/>
    </source>
</evidence>
<evidence type="ECO:0000256" key="4">
    <source>
        <dbReference type="ARBA" id="ARBA00023136"/>
    </source>
</evidence>
<feature type="transmembrane region" description="Helical" evidence="5">
    <location>
        <begin position="12"/>
        <end position="28"/>
    </location>
</feature>
<accession>A0A4R5LQU0</accession>
<evidence type="ECO:0000313" key="7">
    <source>
        <dbReference type="EMBL" id="TDG12899.1"/>
    </source>
</evidence>
<keyword evidence="4 5" id="KW-0472">Membrane</keyword>
<evidence type="ECO:0000313" key="8">
    <source>
        <dbReference type="Proteomes" id="UP000295554"/>
    </source>
</evidence>
<feature type="transmembrane region" description="Helical" evidence="5">
    <location>
        <begin position="123"/>
        <end position="142"/>
    </location>
</feature>
<feature type="transmembrane region" description="Helical" evidence="5">
    <location>
        <begin position="411"/>
        <end position="428"/>
    </location>
</feature>
<keyword evidence="7" id="KW-0436">Ligase</keyword>
<dbReference type="InterPro" id="IPR007016">
    <property type="entry name" value="O-antigen_ligase-rel_domated"/>
</dbReference>
<proteinExistence type="predicted"/>
<organism evidence="7 8">
    <name type="scientific">Seongchinamella unica</name>
    <dbReference type="NCBI Taxonomy" id="2547392"/>
    <lineage>
        <taxon>Bacteria</taxon>
        <taxon>Pseudomonadati</taxon>
        <taxon>Pseudomonadota</taxon>
        <taxon>Gammaproteobacteria</taxon>
        <taxon>Cellvibrionales</taxon>
        <taxon>Halieaceae</taxon>
        <taxon>Seongchinamella</taxon>
    </lineage>
</organism>
<dbReference type="GO" id="GO:0016874">
    <property type="term" value="F:ligase activity"/>
    <property type="evidence" value="ECO:0007669"/>
    <property type="project" value="UniProtKB-KW"/>
</dbReference>
<comment type="subcellular location">
    <subcellularLocation>
        <location evidence="1">Membrane</location>
        <topology evidence="1">Multi-pass membrane protein</topology>
    </subcellularLocation>
</comment>
<feature type="transmembrane region" description="Helical" evidence="5">
    <location>
        <begin position="265"/>
        <end position="282"/>
    </location>
</feature>
<dbReference type="EMBL" id="SMSE01000003">
    <property type="protein sequence ID" value="TDG12899.1"/>
    <property type="molecule type" value="Genomic_DNA"/>
</dbReference>
<protein>
    <submittedName>
        <fullName evidence="7">O-antigen ligase domain-containing protein</fullName>
    </submittedName>
</protein>
<feature type="transmembrane region" description="Helical" evidence="5">
    <location>
        <begin position="199"/>
        <end position="221"/>
    </location>
</feature>
<evidence type="ECO:0000259" key="6">
    <source>
        <dbReference type="Pfam" id="PF04932"/>
    </source>
</evidence>
<dbReference type="Pfam" id="PF04932">
    <property type="entry name" value="Wzy_C"/>
    <property type="match status" value="1"/>
</dbReference>
<feature type="transmembrane region" description="Helical" evidence="5">
    <location>
        <begin position="440"/>
        <end position="469"/>
    </location>
</feature>
<comment type="caution">
    <text evidence="7">The sequence shown here is derived from an EMBL/GenBank/DDBJ whole genome shotgun (WGS) entry which is preliminary data.</text>
</comment>
<keyword evidence="8" id="KW-1185">Reference proteome</keyword>
<name>A0A4R5LQU0_9GAMM</name>
<dbReference type="Proteomes" id="UP000295554">
    <property type="component" value="Unassembled WGS sequence"/>
</dbReference>
<feature type="transmembrane region" description="Helical" evidence="5">
    <location>
        <begin position="154"/>
        <end position="179"/>
    </location>
</feature>
<dbReference type="RefSeq" id="WP_133214127.1">
    <property type="nucleotide sequence ID" value="NZ_SMSE01000003.1"/>
</dbReference>
<feature type="transmembrane region" description="Helical" evidence="5">
    <location>
        <begin position="381"/>
        <end position="404"/>
    </location>
</feature>
<keyword evidence="2 5" id="KW-0812">Transmembrane</keyword>
<sequence length="476" mass="52261">MPSFIPGRLESGLFAFYLAILVWAPLPFASNRPWAAGLLVVLVSCLLLGWLLLFLAGRTSIGANAWHYGRWPLALLVLVQCWVLLQGLPLPRPVVAMLSPEAFAWHLREGWLSLSLDPTATRFYLLQGCALTAAFFLTIALINSQRRLRLLLQVLVFSGTFQAAYGAFMVLSGLEYGFLVEKYAGQGVATGTFVNRNHLAGYLVMCLAAGIGLLLSQLAVTGGENWKQRLERWLRLLLSAKIRLRIYLAVMVIALVLTRSRMGNVAFFTSLAFAGTLYMVASGRFSSRVLAFLGSLLVVDMFILGRWFGFDQLVQRLEQTNPETEGRVWSNAYTWDYLQHFPLTGSGGGSYYGVFPNFQPADLPGFYDHAHNDYLEFAVELGLPAAAALLAVVILCAVQALRALRTRRTPLLRGAAFAVLMTIAWAAIHSTADFNLQIPANALTFVIILAMAVVVRALPGGAAAPFWAVKNKANNL</sequence>
<keyword evidence="3 5" id="KW-1133">Transmembrane helix</keyword>
<evidence type="ECO:0000256" key="5">
    <source>
        <dbReference type="SAM" id="Phobius"/>
    </source>
</evidence>
<feature type="transmembrane region" description="Helical" evidence="5">
    <location>
        <begin position="289"/>
        <end position="308"/>
    </location>
</feature>
<dbReference type="OrthoDB" id="9783389at2"/>